<feature type="transmembrane region" description="Helical" evidence="7">
    <location>
        <begin position="391"/>
        <end position="409"/>
    </location>
</feature>
<evidence type="ECO:0000256" key="6">
    <source>
        <dbReference type="ARBA" id="ARBA00038076"/>
    </source>
</evidence>
<comment type="subcellular location">
    <subcellularLocation>
        <location evidence="1">Cell membrane</location>
        <topology evidence="1">Multi-pass membrane protein</topology>
    </subcellularLocation>
</comment>
<dbReference type="EMBL" id="LK022848">
    <property type="protein sequence ID" value="CDR14938.1"/>
    <property type="molecule type" value="Genomic_DNA"/>
</dbReference>
<dbReference type="EMBL" id="JAGGLR010000002">
    <property type="protein sequence ID" value="MBP2059787.1"/>
    <property type="molecule type" value="Genomic_DNA"/>
</dbReference>
<feature type="transmembrane region" description="Helical" evidence="7">
    <location>
        <begin position="695"/>
        <end position="719"/>
    </location>
</feature>
<feature type="transmembrane region" description="Helical" evidence="7">
    <location>
        <begin position="473"/>
        <end position="497"/>
    </location>
</feature>
<proteinExistence type="inferred from homology"/>
<sequence length="825" mass="85264">MLSVALCTLRTRWATFTGSFVALALGVALTAVMGLALASSLDAPDRGPERFAAAPVVVGGADTLRVDTSAGVQVQKLAHPRAVPAGIVAKLRRLGAVVADRSFAVRARGGPDDLVGHPWSIGAFAPYRIDAGRPPRAADEAVVSGDWARPGKRVRTDRGPVRVVGTVAGRGFENAVFYTDAHAARLSPASVQLVVDADPAAVREAVRGSDGDGDGVRVLTGQGRRYADPDPDRDREALTAMNAMFGTAGGVAAFVSVFVVASTFAFAVAQRRREFGLLRVAGATPGQIRRMVFAEALVVGVLASATGCLLGAYGAPRLAGRVVDGGLAPRWFTIGDHVWPYHLAFWTGLCVALCGAAAASWRAGRTGPAQALREASADGGTGGTMTWGRRLSGLALLVTAAVTLGLSLLTDPGDLLHRKTYVSRPMLLITGVALLAPVAVRPLTRLIAWLPARLPGAGGMLVRENAVAGVRRTAAIAAPVLVTVALAGSLLGATATLNRARATETRQRTAADFVITPARGTGFGTATLRGLREVPGAEVSATLSSTVYVLEDGVSLLGSDARAADPGPLAATSRLPIEAGKASDLDDDSIIVNGEWQRHTVGERVRVWLGDGTERSLRIAAVMATGTGDNGVYVTPRNAPGATVDRVDIALAPGVDADAAATWLRAAVRTTGGHVFTKDQWVKASHPQTNRTTRLGFLLVLGIALLYTGISVANTMVMATSDRVRELAVLRLAGATTWQVLRLVGAEALTVVVVGAVLGLLVTGLNLVGMWSALALLSAPTTIDVPWTPIGAAVAACAVLAVVSSVAPAAFALRRRAVGLAGLRE</sequence>
<keyword evidence="11" id="KW-1185">Reference proteome</keyword>
<feature type="domain" description="ABC3 transporter permease C-terminal" evidence="8">
    <location>
        <begin position="699"/>
        <end position="814"/>
    </location>
</feature>
<evidence type="ECO:0000256" key="4">
    <source>
        <dbReference type="ARBA" id="ARBA00022989"/>
    </source>
</evidence>
<dbReference type="AlphaFoldDB" id="A0A061A0I1"/>
<evidence type="ECO:0000256" key="3">
    <source>
        <dbReference type="ARBA" id="ARBA00022692"/>
    </source>
</evidence>
<accession>A0A061A0I1</accession>
<dbReference type="PANTHER" id="PTHR30572">
    <property type="entry name" value="MEMBRANE COMPONENT OF TRANSPORTER-RELATED"/>
    <property type="match status" value="1"/>
</dbReference>
<feature type="transmembrane region" description="Helical" evidence="7">
    <location>
        <begin position="290"/>
        <end position="313"/>
    </location>
</feature>
<evidence type="ECO:0000313" key="10">
    <source>
        <dbReference type="EMBL" id="MBP2059787.1"/>
    </source>
</evidence>
<dbReference type="RefSeq" id="WP_044579049.1">
    <property type="nucleotide sequence ID" value="NZ_BAABDR010000073.1"/>
</dbReference>
<evidence type="ECO:0000256" key="5">
    <source>
        <dbReference type="ARBA" id="ARBA00023136"/>
    </source>
</evidence>
<keyword evidence="4 7" id="KW-1133">Transmembrane helix</keyword>
<dbReference type="InterPro" id="IPR003838">
    <property type="entry name" value="ABC3_permease_C"/>
</dbReference>
<feature type="domain" description="ABC3 transporter permease C-terminal" evidence="8">
    <location>
        <begin position="248"/>
        <end position="367"/>
    </location>
</feature>
<organism evidence="9">
    <name type="scientific">Streptomyces iranensis</name>
    <dbReference type="NCBI Taxonomy" id="576784"/>
    <lineage>
        <taxon>Bacteria</taxon>
        <taxon>Bacillati</taxon>
        <taxon>Actinomycetota</taxon>
        <taxon>Actinomycetes</taxon>
        <taxon>Kitasatosporales</taxon>
        <taxon>Streptomycetaceae</taxon>
        <taxon>Streptomyces</taxon>
        <taxon>Streptomyces violaceusniger group</taxon>
    </lineage>
</organism>
<dbReference type="HOGENOM" id="CLU_012341_2_1_11"/>
<dbReference type="GO" id="GO:0005886">
    <property type="term" value="C:plasma membrane"/>
    <property type="evidence" value="ECO:0007669"/>
    <property type="project" value="UniProtKB-SubCell"/>
</dbReference>
<dbReference type="Proteomes" id="UP000756710">
    <property type="component" value="Unassembled WGS sequence"/>
</dbReference>
<protein>
    <submittedName>
        <fullName evidence="10">ABC transport system permease protein</fullName>
    </submittedName>
    <submittedName>
        <fullName evidence="9">ABC transporter integral membrane protein</fullName>
    </submittedName>
</protein>
<feature type="transmembrane region" description="Helical" evidence="7">
    <location>
        <begin position="740"/>
        <end position="767"/>
    </location>
</feature>
<reference evidence="9" key="1">
    <citation type="submission" date="2014-05" db="EMBL/GenBank/DDBJ databases">
        <authorList>
            <person name="Horn Fabian"/>
        </authorList>
    </citation>
    <scope>NUCLEOTIDE SEQUENCE</scope>
</reference>
<dbReference type="GO" id="GO:0022857">
    <property type="term" value="F:transmembrane transporter activity"/>
    <property type="evidence" value="ECO:0007669"/>
    <property type="project" value="TreeGrafter"/>
</dbReference>
<evidence type="ECO:0000259" key="8">
    <source>
        <dbReference type="Pfam" id="PF02687"/>
    </source>
</evidence>
<reference evidence="10 11" key="2">
    <citation type="submission" date="2021-03" db="EMBL/GenBank/DDBJ databases">
        <title>Genomic Encyclopedia of Type Strains, Phase IV (KMG-IV): sequencing the most valuable type-strain genomes for metagenomic binning, comparative biology and taxonomic classification.</title>
        <authorList>
            <person name="Goeker M."/>
        </authorList>
    </citation>
    <scope>NUCLEOTIDE SEQUENCE [LARGE SCALE GENOMIC DNA]</scope>
    <source>
        <strain evidence="10 11">DSM 41954</strain>
    </source>
</reference>
<evidence type="ECO:0000256" key="7">
    <source>
        <dbReference type="SAM" id="Phobius"/>
    </source>
</evidence>
<feature type="transmembrane region" description="Helical" evidence="7">
    <location>
        <begin position="787"/>
        <end position="813"/>
    </location>
</feature>
<dbReference type="Pfam" id="PF02687">
    <property type="entry name" value="FtsX"/>
    <property type="match status" value="2"/>
</dbReference>
<gene>
    <name evidence="10" type="ORF">J2Z30_000785</name>
    <name evidence="9" type="ORF">SIRAN8507</name>
</gene>
<evidence type="ECO:0000256" key="2">
    <source>
        <dbReference type="ARBA" id="ARBA00022475"/>
    </source>
</evidence>
<keyword evidence="5 7" id="KW-0472">Membrane</keyword>
<dbReference type="PANTHER" id="PTHR30572:SF4">
    <property type="entry name" value="ABC TRANSPORTER PERMEASE YTRF"/>
    <property type="match status" value="1"/>
</dbReference>
<name>A0A061A0I1_9ACTN</name>
<dbReference type="InterPro" id="IPR050250">
    <property type="entry name" value="Macrolide_Exporter_MacB"/>
</dbReference>
<feature type="transmembrane region" description="Helical" evidence="7">
    <location>
        <begin position="243"/>
        <end position="269"/>
    </location>
</feature>
<evidence type="ECO:0000313" key="11">
    <source>
        <dbReference type="Proteomes" id="UP000756710"/>
    </source>
</evidence>
<keyword evidence="2" id="KW-1003">Cell membrane</keyword>
<keyword evidence="3 7" id="KW-0812">Transmembrane</keyword>
<evidence type="ECO:0000313" key="9">
    <source>
        <dbReference type="EMBL" id="CDR14938.1"/>
    </source>
</evidence>
<feature type="transmembrane region" description="Helical" evidence="7">
    <location>
        <begin position="339"/>
        <end position="361"/>
    </location>
</feature>
<evidence type="ECO:0000256" key="1">
    <source>
        <dbReference type="ARBA" id="ARBA00004651"/>
    </source>
</evidence>
<comment type="similarity">
    <text evidence="6">Belongs to the ABC-4 integral membrane protein family.</text>
</comment>